<protein>
    <recommendedName>
        <fullName evidence="2">VOC domain-containing protein</fullName>
    </recommendedName>
</protein>
<dbReference type="PANTHER" id="PTHR43048:SF3">
    <property type="entry name" value="METHYLMALONYL-COA EPIMERASE, MITOCHONDRIAL"/>
    <property type="match status" value="1"/>
</dbReference>
<comment type="caution">
    <text evidence="3">The sequence shown here is derived from an EMBL/GenBank/DDBJ whole genome shotgun (WGS) entry which is preliminary data.</text>
</comment>
<keyword evidence="1" id="KW-0479">Metal-binding</keyword>
<evidence type="ECO:0000256" key="1">
    <source>
        <dbReference type="ARBA" id="ARBA00022723"/>
    </source>
</evidence>
<dbReference type="InterPro" id="IPR029068">
    <property type="entry name" value="Glyas_Bleomycin-R_OHBP_Dase"/>
</dbReference>
<dbReference type="EMBL" id="LAZR01004389">
    <property type="protein sequence ID" value="KKN09042.1"/>
    <property type="molecule type" value="Genomic_DNA"/>
</dbReference>
<dbReference type="Gene3D" id="3.10.180.10">
    <property type="entry name" value="2,3-Dihydroxybiphenyl 1,2-Dioxygenase, domain 1"/>
    <property type="match status" value="2"/>
</dbReference>
<organism evidence="3">
    <name type="scientific">marine sediment metagenome</name>
    <dbReference type="NCBI Taxonomy" id="412755"/>
    <lineage>
        <taxon>unclassified sequences</taxon>
        <taxon>metagenomes</taxon>
        <taxon>ecological metagenomes</taxon>
    </lineage>
</organism>
<dbReference type="SUPFAM" id="SSF54593">
    <property type="entry name" value="Glyoxalase/Bleomycin resistance protein/Dihydroxybiphenyl dioxygenase"/>
    <property type="match status" value="2"/>
</dbReference>
<reference evidence="3" key="1">
    <citation type="journal article" date="2015" name="Nature">
        <title>Complex archaea that bridge the gap between prokaryotes and eukaryotes.</title>
        <authorList>
            <person name="Spang A."/>
            <person name="Saw J.H."/>
            <person name="Jorgensen S.L."/>
            <person name="Zaremba-Niedzwiedzka K."/>
            <person name="Martijn J."/>
            <person name="Lind A.E."/>
            <person name="van Eijk R."/>
            <person name="Schleper C."/>
            <person name="Guy L."/>
            <person name="Ettema T.J."/>
        </authorList>
    </citation>
    <scope>NUCLEOTIDE SEQUENCE</scope>
</reference>
<proteinExistence type="predicted"/>
<dbReference type="PROSITE" id="PS51819">
    <property type="entry name" value="VOC"/>
    <property type="match status" value="1"/>
</dbReference>
<dbReference type="Pfam" id="PF13669">
    <property type="entry name" value="Glyoxalase_4"/>
    <property type="match status" value="1"/>
</dbReference>
<gene>
    <name evidence="3" type="ORF">LCGC14_1050560</name>
</gene>
<accession>A0A0F9NAS5</accession>
<name>A0A0F9NAS5_9ZZZZ</name>
<feature type="domain" description="VOC" evidence="2">
    <location>
        <begin position="174"/>
        <end position="315"/>
    </location>
</feature>
<dbReference type="GO" id="GO:0046872">
    <property type="term" value="F:metal ion binding"/>
    <property type="evidence" value="ECO:0007669"/>
    <property type="project" value="UniProtKB-KW"/>
</dbReference>
<dbReference type="InterPro" id="IPR037523">
    <property type="entry name" value="VOC_core"/>
</dbReference>
<evidence type="ECO:0000313" key="3">
    <source>
        <dbReference type="EMBL" id="KKN09042.1"/>
    </source>
</evidence>
<dbReference type="InterPro" id="IPR051785">
    <property type="entry name" value="MMCE/EMCE_epimerase"/>
</dbReference>
<dbReference type="GO" id="GO:0004493">
    <property type="term" value="F:methylmalonyl-CoA epimerase activity"/>
    <property type="evidence" value="ECO:0007669"/>
    <property type="project" value="TreeGrafter"/>
</dbReference>
<evidence type="ECO:0000259" key="2">
    <source>
        <dbReference type="PROSITE" id="PS51819"/>
    </source>
</evidence>
<dbReference type="GO" id="GO:0046491">
    <property type="term" value="P:L-methylmalonyl-CoA metabolic process"/>
    <property type="evidence" value="ECO:0007669"/>
    <property type="project" value="TreeGrafter"/>
</dbReference>
<dbReference type="PANTHER" id="PTHR43048">
    <property type="entry name" value="METHYLMALONYL-COA EPIMERASE"/>
    <property type="match status" value="1"/>
</dbReference>
<dbReference type="AlphaFoldDB" id="A0A0F9NAS5"/>
<sequence>MIVNLSPLTHIEISINDAETAFQLLNKTLGALKVQEELAKLLGGEGALDIHVGLGDAVFQFVQPKSYIGSWSDQLKNSGPGVHNITFGVDNMQKTREIFKEEGISELIVMDFDWEKIIPAETLKPNPQPVVIMDTMEILGFHLELYEPLIKEGFTPPQQKYVTGYDKLIGNVSPMLHIELVVPDLEKTHQFLQKVFGSKKVEVKFAQFLDGDFSKVAHINLSNVVLQYIQPIAEVGPWYDQLKRSGPGVHNITFLVDDIKKTIQDFKDEGIVPIISFPLEWENLVGKENFNPNSRKVHIFNTMSTLGFHLELFERPSFKTPEFMYTDVKEWWDRK</sequence>